<keyword evidence="4" id="KW-1185">Reference proteome</keyword>
<protein>
    <submittedName>
        <fullName evidence="3">Heparinase</fullName>
    </submittedName>
</protein>
<dbReference type="InterPro" id="IPR012480">
    <property type="entry name" value="Hepar_II_III_C"/>
</dbReference>
<dbReference type="AlphaFoldDB" id="A0A3L7A6F7"/>
<evidence type="ECO:0000313" key="3">
    <source>
        <dbReference type="EMBL" id="RLP75468.1"/>
    </source>
</evidence>
<feature type="domain" description="Heparinase II/III-like C-terminal" evidence="2">
    <location>
        <begin position="349"/>
        <end position="596"/>
    </location>
</feature>
<evidence type="ECO:0000256" key="1">
    <source>
        <dbReference type="ARBA" id="ARBA00004196"/>
    </source>
</evidence>
<reference evidence="3 4" key="1">
    <citation type="submission" date="2018-10" db="EMBL/GenBank/DDBJ databases">
        <title>Xanthobacter tagetidis genome sequencing and assembly.</title>
        <authorList>
            <person name="Maclea K.S."/>
            <person name="Goen A.E."/>
            <person name="Fatima S.A."/>
        </authorList>
    </citation>
    <scope>NUCLEOTIDE SEQUENCE [LARGE SCALE GENOMIC DNA]</scope>
    <source>
        <strain evidence="3 4">ATCC 700314</strain>
    </source>
</reference>
<organism evidence="3 4">
    <name type="scientific">Xanthobacter tagetidis</name>
    <dbReference type="NCBI Taxonomy" id="60216"/>
    <lineage>
        <taxon>Bacteria</taxon>
        <taxon>Pseudomonadati</taxon>
        <taxon>Pseudomonadota</taxon>
        <taxon>Alphaproteobacteria</taxon>
        <taxon>Hyphomicrobiales</taxon>
        <taxon>Xanthobacteraceae</taxon>
        <taxon>Xanthobacter</taxon>
    </lineage>
</organism>
<comment type="caution">
    <text evidence="3">The sequence shown here is derived from an EMBL/GenBank/DDBJ whole genome shotgun (WGS) entry which is preliminary data.</text>
</comment>
<dbReference type="RefSeq" id="WP_121624542.1">
    <property type="nucleotide sequence ID" value="NZ_JACIIW010000005.1"/>
</dbReference>
<dbReference type="EMBL" id="RCTF01000015">
    <property type="protein sequence ID" value="RLP75468.1"/>
    <property type="molecule type" value="Genomic_DNA"/>
</dbReference>
<dbReference type="OrthoDB" id="9787373at2"/>
<dbReference type="Proteomes" id="UP000269692">
    <property type="component" value="Unassembled WGS sequence"/>
</dbReference>
<proteinExistence type="predicted"/>
<comment type="subcellular location">
    <subcellularLocation>
        <location evidence="1">Cell envelope</location>
    </subcellularLocation>
</comment>
<name>A0A3L7A6F7_9HYPH</name>
<dbReference type="Pfam" id="PF07940">
    <property type="entry name" value="Hepar_II_III_C"/>
    <property type="match status" value="1"/>
</dbReference>
<evidence type="ECO:0000259" key="2">
    <source>
        <dbReference type="Pfam" id="PF07940"/>
    </source>
</evidence>
<evidence type="ECO:0000313" key="4">
    <source>
        <dbReference type="Proteomes" id="UP000269692"/>
    </source>
</evidence>
<dbReference type="GO" id="GO:0016829">
    <property type="term" value="F:lyase activity"/>
    <property type="evidence" value="ECO:0007669"/>
    <property type="project" value="InterPro"/>
</dbReference>
<dbReference type="Gene3D" id="1.50.10.100">
    <property type="entry name" value="Chondroitin AC/alginate lyase"/>
    <property type="match status" value="1"/>
</dbReference>
<dbReference type="InterPro" id="IPR008929">
    <property type="entry name" value="Chondroitin_lyas"/>
</dbReference>
<sequence>MDESGGRTGGVLGPLRGLGGLSLPGAFRGGQKGAGGRVARSSVAERARLAGIVAGAWVRALIARAGGGDVALSYVPVPVPERLLIAPQDLRTGDATLASEFYAGRFAFAGKVVSLDGRTPFELVPPSIEWAETLHGFGWLRHLRAAGTTIARANARALVGDWMRDPGAARAVAARSDVTARRVISWLTQATFLLQDADHDFYRRFMRSLARQVRQLRRAAGEAPDGYPRLLALLALTFAGLCMSDQGRLMKAAERRLAEELERQILPDGGPLSRNPGMLIDLLLDLLPLRQAFAARNLPAPPEMMNAVDRMMPMLRFFRHGDGAFAHFNGMGHTAADQLATILAFDDARGAPVANAPYSGYQRLEGKGCVLIADTGPPPPVPASWEAHASCLSFEFSSGRCRMVVNCGVPATGRDTWRQVARATAAHSTAVIADTSSCRFLQSAHASRIMGVPIVAGPRHVDVQRGARAGAVVMRASHDGYLAGFGIVHQRSFRLAVDGGRLDGEDVFRAGTEGAAVPDAPFAVRFHLHPTVRVERLDDPHTALLSLPNGEAWAFAAPHVTLAVEESVYLAAPGGPRRTAQLVLAGTTQRTPRLIWTFVRTREATPAPGAPQRPAR</sequence>
<gene>
    <name evidence="3" type="ORF">D9R14_17055</name>
</gene>
<dbReference type="GO" id="GO:0030313">
    <property type="term" value="C:cell envelope"/>
    <property type="evidence" value="ECO:0007669"/>
    <property type="project" value="UniProtKB-SubCell"/>
</dbReference>
<dbReference type="Gene3D" id="2.70.98.70">
    <property type="match status" value="1"/>
</dbReference>
<accession>A0A3L7A6F7</accession>